<dbReference type="Proteomes" id="UP000268094">
    <property type="component" value="Unassembled WGS sequence"/>
</dbReference>
<protein>
    <submittedName>
        <fullName evidence="1">Uncharacterized protein</fullName>
    </submittedName>
</protein>
<evidence type="ECO:0000313" key="1">
    <source>
        <dbReference type="EMBL" id="RKG90342.1"/>
    </source>
</evidence>
<evidence type="ECO:0000313" key="2">
    <source>
        <dbReference type="Proteomes" id="UP000268094"/>
    </source>
</evidence>
<reference evidence="2" key="1">
    <citation type="submission" date="2018-09" db="EMBL/GenBank/DDBJ databases">
        <authorList>
            <person name="Livingstone P.G."/>
            <person name="Whitworth D.E."/>
        </authorList>
    </citation>
    <scope>NUCLEOTIDE SEQUENCE [LARGE SCALE GENOMIC DNA]</scope>
    <source>
        <strain evidence="2">CA054A</strain>
    </source>
</reference>
<proteinExistence type="predicted"/>
<dbReference type="OrthoDB" id="5526057at2"/>
<dbReference type="EMBL" id="RAVZ01000057">
    <property type="protein sequence ID" value="RKG90342.1"/>
    <property type="molecule type" value="Genomic_DNA"/>
</dbReference>
<keyword evidence="2" id="KW-1185">Reference proteome</keyword>
<comment type="caution">
    <text evidence="1">The sequence shown here is derived from an EMBL/GenBank/DDBJ whole genome shotgun (WGS) entry which is preliminary data.</text>
</comment>
<name>A0A3A8J3T9_9BACT</name>
<sequence length="318" mass="33184">MPGAWSCGRRHRATYQSRRKFRMQLRKMMVMLAAVSTMSFALTACGDDTTTLDSCTSDTDCASNFCNTSAGVCMETCESAADCPDTEKECAPLSGATNTAKVCQCKTNQLCNSDDSTSLVCGAVSKRCEEPGTNTGCTSNSDCGTGETCDTSTGQCVGGTTTCSGEGRATCAYGSACYSGTCQAPTAPTCENYDKFNNKAALGTTGPIIFKVGTGAVTTDTAFCGNSTTKRVKINISAYSSTPFPATAAELNGFFYVLVNGQPTSVSISSSSGNYTVTGTNRDRADIVANLCVLPSSNTASLGYYFTGGNFFCFQSTY</sequence>
<gene>
    <name evidence="1" type="ORF">D7V88_11265</name>
</gene>
<organism evidence="1 2">
    <name type="scientific">Corallococcus terminator</name>
    <dbReference type="NCBI Taxonomy" id="2316733"/>
    <lineage>
        <taxon>Bacteria</taxon>
        <taxon>Pseudomonadati</taxon>
        <taxon>Myxococcota</taxon>
        <taxon>Myxococcia</taxon>
        <taxon>Myxococcales</taxon>
        <taxon>Cystobacterineae</taxon>
        <taxon>Myxococcaceae</taxon>
        <taxon>Corallococcus</taxon>
    </lineage>
</organism>
<accession>A0A3A8J3T9</accession>
<dbReference type="AlphaFoldDB" id="A0A3A8J3T9"/>